<dbReference type="AlphaFoldDB" id="A0A9D2EIZ5"/>
<dbReference type="Pfam" id="PF02782">
    <property type="entry name" value="FGGY_C"/>
    <property type="match status" value="1"/>
</dbReference>
<organism evidence="6 7">
    <name type="scientific">Candidatus Anaerobutyricum stercoris</name>
    <dbReference type="NCBI Taxonomy" id="2838457"/>
    <lineage>
        <taxon>Bacteria</taxon>
        <taxon>Bacillati</taxon>
        <taxon>Bacillota</taxon>
        <taxon>Clostridia</taxon>
        <taxon>Lachnospirales</taxon>
        <taxon>Lachnospiraceae</taxon>
        <taxon>Anaerobutyricum</taxon>
    </lineage>
</organism>
<dbReference type="Proteomes" id="UP000824049">
    <property type="component" value="Unassembled WGS sequence"/>
</dbReference>
<dbReference type="InterPro" id="IPR043129">
    <property type="entry name" value="ATPase_NBD"/>
</dbReference>
<dbReference type="InterPro" id="IPR018484">
    <property type="entry name" value="FGGY_N"/>
</dbReference>
<protein>
    <submittedName>
        <fullName evidence="6">FGGY-family carbohydrate kinase</fullName>
    </submittedName>
</protein>
<name>A0A9D2EIZ5_9FIRM</name>
<proteinExistence type="inferred from homology"/>
<dbReference type="Gene3D" id="3.30.420.40">
    <property type="match status" value="2"/>
</dbReference>
<feature type="domain" description="Carbohydrate kinase FGGY C-terminal" evidence="5">
    <location>
        <begin position="268"/>
        <end position="456"/>
    </location>
</feature>
<comment type="similarity">
    <text evidence="1">Belongs to the FGGY kinase family.</text>
</comment>
<reference evidence="6" key="1">
    <citation type="journal article" date="2021" name="PeerJ">
        <title>Extensive microbial diversity within the chicken gut microbiome revealed by metagenomics and culture.</title>
        <authorList>
            <person name="Gilroy R."/>
            <person name="Ravi A."/>
            <person name="Getino M."/>
            <person name="Pursley I."/>
            <person name="Horton D.L."/>
            <person name="Alikhan N.F."/>
            <person name="Baker D."/>
            <person name="Gharbi K."/>
            <person name="Hall N."/>
            <person name="Watson M."/>
            <person name="Adriaenssens E.M."/>
            <person name="Foster-Nyarko E."/>
            <person name="Jarju S."/>
            <person name="Secka A."/>
            <person name="Antonio M."/>
            <person name="Oren A."/>
            <person name="Chaudhuri R.R."/>
            <person name="La Ragione R."/>
            <person name="Hildebrand F."/>
            <person name="Pallen M.J."/>
        </authorList>
    </citation>
    <scope>NUCLEOTIDE SEQUENCE</scope>
    <source>
        <strain evidence="6">CHK179-28034</strain>
    </source>
</reference>
<keyword evidence="2" id="KW-0808">Transferase</keyword>
<dbReference type="CDD" id="cd00366">
    <property type="entry name" value="ASKHA_NBD_FGGY"/>
    <property type="match status" value="1"/>
</dbReference>
<evidence type="ECO:0000259" key="4">
    <source>
        <dbReference type="Pfam" id="PF00370"/>
    </source>
</evidence>
<dbReference type="InterPro" id="IPR018485">
    <property type="entry name" value="FGGY_C"/>
</dbReference>
<dbReference type="EMBL" id="DXBR01000015">
    <property type="protein sequence ID" value="HIZ38564.1"/>
    <property type="molecule type" value="Genomic_DNA"/>
</dbReference>
<evidence type="ECO:0000256" key="3">
    <source>
        <dbReference type="ARBA" id="ARBA00022777"/>
    </source>
</evidence>
<gene>
    <name evidence="6" type="ORF">H9968_01360</name>
</gene>
<sequence length="521" mass="57491">MAKYYLGFDAGTQSVKVAVYDEKMNCVASSSAPTTLTYPHPGWVSMDCDEYLELTIQGMRECARIMQEKHLEPGDVRAIMGDGIICGICGVDADGNAVTPYINYLDSRTKEDAEKINSWNLDIWGKETGNPEANCMFPALFARWLLKNSKEFQEKGVKFVHDAPYVLAHLAGLGAEDMFIDWGTMSGWGLGYKVEDKCWSAEQLSLLGIPESMMPKIVKPWDIVGYLTEEMAEKTGFPAGIPVCAGAGDTMQSMIGSGNMQPGQAVDVAGTCSMFCVSTSGIIPELSRRGAGLIFNSGTLPDTYFYWGYIRTGGLALRWFKDNVCGQEKDGDYYQTLSRQAECVPAGAGGVLFLPYLTGGMNEIPDASGCFLNMTMDTDQAVLWRAVLEAIGYDYMEITDQYRAAGIDLSRITITEGGSRDALWNQMKADMLDSRTITLENAAGAVMTNCLFGAYAVGDVSDIKEALLGNLHIRKEYAPDRIKHVFYREQFEKKNRLVKKELAGAFRVLKEMREQGNDTEK</sequence>
<dbReference type="SUPFAM" id="SSF53067">
    <property type="entry name" value="Actin-like ATPase domain"/>
    <property type="match status" value="2"/>
</dbReference>
<accession>A0A9D2EIZ5</accession>
<evidence type="ECO:0000313" key="6">
    <source>
        <dbReference type="EMBL" id="HIZ38564.1"/>
    </source>
</evidence>
<evidence type="ECO:0000259" key="5">
    <source>
        <dbReference type="Pfam" id="PF02782"/>
    </source>
</evidence>
<feature type="domain" description="Carbohydrate kinase FGGY N-terminal" evidence="4">
    <location>
        <begin position="4"/>
        <end position="256"/>
    </location>
</feature>
<dbReference type="PANTHER" id="PTHR43095">
    <property type="entry name" value="SUGAR KINASE"/>
    <property type="match status" value="1"/>
</dbReference>
<keyword evidence="3 6" id="KW-0418">Kinase</keyword>
<dbReference type="GO" id="GO:0016301">
    <property type="term" value="F:kinase activity"/>
    <property type="evidence" value="ECO:0007669"/>
    <property type="project" value="UniProtKB-KW"/>
</dbReference>
<dbReference type="InterPro" id="IPR050406">
    <property type="entry name" value="FGGY_Carb_Kinase"/>
</dbReference>
<evidence type="ECO:0000313" key="7">
    <source>
        <dbReference type="Proteomes" id="UP000824049"/>
    </source>
</evidence>
<dbReference type="InterPro" id="IPR000577">
    <property type="entry name" value="Carb_kinase_FGGY"/>
</dbReference>
<comment type="caution">
    <text evidence="6">The sequence shown here is derived from an EMBL/GenBank/DDBJ whole genome shotgun (WGS) entry which is preliminary data.</text>
</comment>
<dbReference type="PIRSF" id="PIRSF000538">
    <property type="entry name" value="GlpK"/>
    <property type="match status" value="1"/>
</dbReference>
<dbReference type="GO" id="GO:0005975">
    <property type="term" value="P:carbohydrate metabolic process"/>
    <property type="evidence" value="ECO:0007669"/>
    <property type="project" value="InterPro"/>
</dbReference>
<evidence type="ECO:0000256" key="2">
    <source>
        <dbReference type="ARBA" id="ARBA00022679"/>
    </source>
</evidence>
<dbReference type="PANTHER" id="PTHR43095:SF5">
    <property type="entry name" value="XYLULOSE KINASE"/>
    <property type="match status" value="1"/>
</dbReference>
<dbReference type="Pfam" id="PF00370">
    <property type="entry name" value="FGGY_N"/>
    <property type="match status" value="1"/>
</dbReference>
<evidence type="ECO:0000256" key="1">
    <source>
        <dbReference type="ARBA" id="ARBA00009156"/>
    </source>
</evidence>
<reference evidence="6" key="2">
    <citation type="submission" date="2021-04" db="EMBL/GenBank/DDBJ databases">
        <authorList>
            <person name="Gilroy R."/>
        </authorList>
    </citation>
    <scope>NUCLEOTIDE SEQUENCE</scope>
    <source>
        <strain evidence="6">CHK179-28034</strain>
    </source>
</reference>